<comment type="caution">
    <text evidence="2">The sequence shown here is derived from an EMBL/GenBank/DDBJ whole genome shotgun (WGS) entry which is preliminary data.</text>
</comment>
<dbReference type="PANTHER" id="PTHR33594:SF1">
    <property type="entry name" value="HD_PDEASE DOMAIN-CONTAINING PROTEIN"/>
    <property type="match status" value="1"/>
</dbReference>
<evidence type="ECO:0000259" key="1">
    <source>
        <dbReference type="SMART" id="SM00471"/>
    </source>
</evidence>
<feature type="domain" description="HD/PDEase" evidence="1">
    <location>
        <begin position="9"/>
        <end position="143"/>
    </location>
</feature>
<dbReference type="AlphaFoldDB" id="A0A9P6JVX7"/>
<dbReference type="PANTHER" id="PTHR33594">
    <property type="entry name" value="SUPERFAMILY HYDROLASE, PUTATIVE (AFU_ORTHOLOGUE AFUA_1G03035)-RELATED"/>
    <property type="match status" value="1"/>
</dbReference>
<accession>A0A9P6JVX7</accession>
<dbReference type="Proteomes" id="UP000807306">
    <property type="component" value="Unassembled WGS sequence"/>
</dbReference>
<sequence>MIETMARYDSSHDKYHVERVRKTALAIAKQVSPSPDLFIVEMAALLHDVVDKKYVPAQVSADPYSFFQPYFTSWAKEYGVDLNEDGRGRTIVRVMDNVSWSTEKKLRESSQWTEWHDTCVELHCTQDADRLDAIGALGILRCAAYTSAVNKPLYTSTEDPERPFTVIQHFHDKLLKICTQLKTQPGKKMGAKRHQVVRISP</sequence>
<keyword evidence="3" id="KW-1185">Reference proteome</keyword>
<dbReference type="InterPro" id="IPR003607">
    <property type="entry name" value="HD/PDEase_dom"/>
</dbReference>
<protein>
    <recommendedName>
        <fullName evidence="1">HD/PDEase domain-containing protein</fullName>
    </recommendedName>
</protein>
<dbReference type="Gene3D" id="1.10.3210.50">
    <property type="match status" value="1"/>
</dbReference>
<dbReference type="EMBL" id="MU157827">
    <property type="protein sequence ID" value="KAF9533900.1"/>
    <property type="molecule type" value="Genomic_DNA"/>
</dbReference>
<gene>
    <name evidence="2" type="ORF">CPB83DRAFT_782498</name>
</gene>
<dbReference type="SUPFAM" id="SSF109604">
    <property type="entry name" value="HD-domain/PDEase-like"/>
    <property type="match status" value="1"/>
</dbReference>
<organism evidence="2 3">
    <name type="scientific">Crepidotus variabilis</name>
    <dbReference type="NCBI Taxonomy" id="179855"/>
    <lineage>
        <taxon>Eukaryota</taxon>
        <taxon>Fungi</taxon>
        <taxon>Dikarya</taxon>
        <taxon>Basidiomycota</taxon>
        <taxon>Agaricomycotina</taxon>
        <taxon>Agaricomycetes</taxon>
        <taxon>Agaricomycetidae</taxon>
        <taxon>Agaricales</taxon>
        <taxon>Agaricineae</taxon>
        <taxon>Crepidotaceae</taxon>
        <taxon>Crepidotus</taxon>
    </lineage>
</organism>
<dbReference type="SMART" id="SM00471">
    <property type="entry name" value="HDc"/>
    <property type="match status" value="1"/>
</dbReference>
<reference evidence="2" key="1">
    <citation type="submission" date="2020-11" db="EMBL/GenBank/DDBJ databases">
        <authorList>
            <consortium name="DOE Joint Genome Institute"/>
            <person name="Ahrendt S."/>
            <person name="Riley R."/>
            <person name="Andreopoulos W."/>
            <person name="Labutti K."/>
            <person name="Pangilinan J."/>
            <person name="Ruiz-Duenas F.J."/>
            <person name="Barrasa J.M."/>
            <person name="Sanchez-Garcia M."/>
            <person name="Camarero S."/>
            <person name="Miyauchi S."/>
            <person name="Serrano A."/>
            <person name="Linde D."/>
            <person name="Babiker R."/>
            <person name="Drula E."/>
            <person name="Ayuso-Fernandez I."/>
            <person name="Pacheco R."/>
            <person name="Padilla G."/>
            <person name="Ferreira P."/>
            <person name="Barriuso J."/>
            <person name="Kellner H."/>
            <person name="Castanera R."/>
            <person name="Alfaro M."/>
            <person name="Ramirez L."/>
            <person name="Pisabarro A.G."/>
            <person name="Kuo A."/>
            <person name="Tritt A."/>
            <person name="Lipzen A."/>
            <person name="He G."/>
            <person name="Yan M."/>
            <person name="Ng V."/>
            <person name="Cullen D."/>
            <person name="Martin F."/>
            <person name="Rosso M.-N."/>
            <person name="Henrissat B."/>
            <person name="Hibbett D."/>
            <person name="Martinez A.T."/>
            <person name="Grigoriev I.V."/>
        </authorList>
    </citation>
    <scope>NUCLEOTIDE SEQUENCE</scope>
    <source>
        <strain evidence="2">CBS 506.95</strain>
    </source>
</reference>
<evidence type="ECO:0000313" key="3">
    <source>
        <dbReference type="Proteomes" id="UP000807306"/>
    </source>
</evidence>
<dbReference type="OrthoDB" id="16547at2759"/>
<proteinExistence type="predicted"/>
<evidence type="ECO:0000313" key="2">
    <source>
        <dbReference type="EMBL" id="KAF9533900.1"/>
    </source>
</evidence>
<dbReference type="CDD" id="cd00077">
    <property type="entry name" value="HDc"/>
    <property type="match status" value="1"/>
</dbReference>
<name>A0A9P6JVX7_9AGAR</name>